<organism evidence="1">
    <name type="scientific">Neisseria gonorrhoeae</name>
    <dbReference type="NCBI Taxonomy" id="485"/>
    <lineage>
        <taxon>Bacteria</taxon>
        <taxon>Pseudomonadati</taxon>
        <taxon>Pseudomonadota</taxon>
        <taxon>Betaproteobacteria</taxon>
        <taxon>Neisseriales</taxon>
        <taxon>Neisseriaceae</taxon>
        <taxon>Neisseria</taxon>
    </lineage>
</organism>
<proteinExistence type="predicted"/>
<name>A0A1D3FVW0_NEIGO</name>
<reference evidence="1" key="1">
    <citation type="submission" date="2018-06" db="EMBL/GenBank/DDBJ databases">
        <authorList>
            <consortium name="Pathogen Informatics"/>
            <person name="Doyle S."/>
        </authorList>
    </citation>
    <scope>NUCLEOTIDE SEQUENCE [LARGE SCALE GENOMIC DNA]</scope>
    <source>
        <strain evidence="1">NCTC11421</strain>
    </source>
</reference>
<protein>
    <submittedName>
        <fullName evidence="1">Uncharacterized protein</fullName>
    </submittedName>
</protein>
<accession>A0A1D3FVW0</accession>
<dbReference type="AlphaFoldDB" id="A0A1D3FVW0"/>
<dbReference type="EMBL" id="UGRI01000001">
    <property type="protein sequence ID" value="SUA20030.1"/>
    <property type="molecule type" value="Genomic_DNA"/>
</dbReference>
<sequence length="123" mass="13194">MRTAVQRVPAFVGLHAVSPTVDVERRTADASGHAPYLLVNLKRIVRIGSRIVERHHGVFAHAVCQNGKFLHNPAQVQHEDARTTPVGQHIAGYGPPVDQAEIAGSGGIAHRSNPAVGLFNQTD</sequence>
<gene>
    <name evidence="1" type="ORF">NCTC11421_00108</name>
</gene>
<evidence type="ECO:0000313" key="1">
    <source>
        <dbReference type="EMBL" id="SUA20030.1"/>
    </source>
</evidence>